<dbReference type="InterPro" id="IPR037239">
    <property type="entry name" value="OSBP_sf"/>
</dbReference>
<dbReference type="Gene3D" id="2.30.29.30">
    <property type="entry name" value="Pleckstrin-homology domain (PH domain)/Phosphotyrosine-binding domain (PTB)"/>
    <property type="match status" value="1"/>
</dbReference>
<dbReference type="PROSITE" id="PS01013">
    <property type="entry name" value="OSBP"/>
    <property type="match status" value="1"/>
</dbReference>
<dbReference type="GO" id="GO:0097038">
    <property type="term" value="C:perinuclear endoplasmic reticulum"/>
    <property type="evidence" value="ECO:0007669"/>
    <property type="project" value="TreeGrafter"/>
</dbReference>
<evidence type="ECO:0000313" key="11">
    <source>
        <dbReference type="EMBL" id="CAJ0580671.1"/>
    </source>
</evidence>
<dbReference type="Gene3D" id="2.40.160.120">
    <property type="match status" value="1"/>
</dbReference>
<keyword evidence="4 7" id="KW-0445">Lipid transport</keyword>
<feature type="domain" description="PH" evidence="10">
    <location>
        <begin position="6"/>
        <end position="101"/>
    </location>
</feature>
<dbReference type="EMBL" id="CATQJA010002662">
    <property type="protein sequence ID" value="CAJ0580671.1"/>
    <property type="molecule type" value="Genomic_DNA"/>
</dbReference>
<reference evidence="11" key="1">
    <citation type="submission" date="2023-06" db="EMBL/GenBank/DDBJ databases">
        <authorList>
            <person name="Delattre M."/>
        </authorList>
    </citation>
    <scope>NUCLEOTIDE SEQUENCE</scope>
    <source>
        <strain evidence="11">AF72</strain>
    </source>
</reference>
<evidence type="ECO:0000256" key="5">
    <source>
        <dbReference type="ARBA" id="ARBA00023121"/>
    </source>
</evidence>
<evidence type="ECO:0000313" key="12">
    <source>
        <dbReference type="Proteomes" id="UP001177023"/>
    </source>
</evidence>
<gene>
    <name evidence="11" type="ORF">MSPICULIGERA_LOCUS18862</name>
</gene>
<dbReference type="FunFam" id="2.40.160.120:FF:000001">
    <property type="entry name" value="Oxysterol-binding protein"/>
    <property type="match status" value="1"/>
</dbReference>
<name>A0AA36D4Q4_9BILA</name>
<feature type="coiled-coil region" evidence="8">
    <location>
        <begin position="184"/>
        <end position="225"/>
    </location>
</feature>
<dbReference type="GO" id="GO:0032934">
    <property type="term" value="F:sterol binding"/>
    <property type="evidence" value="ECO:0007669"/>
    <property type="project" value="TreeGrafter"/>
</dbReference>
<proteinExistence type="inferred from homology"/>
<feature type="compositionally biased region" description="Low complexity" evidence="9">
    <location>
        <begin position="258"/>
        <end position="269"/>
    </location>
</feature>
<keyword evidence="8" id="KW-0175">Coiled coil</keyword>
<dbReference type="PROSITE" id="PS50003">
    <property type="entry name" value="PH_DOMAIN"/>
    <property type="match status" value="1"/>
</dbReference>
<evidence type="ECO:0000256" key="1">
    <source>
        <dbReference type="ARBA" id="ARBA00008842"/>
    </source>
</evidence>
<dbReference type="InterPro" id="IPR000648">
    <property type="entry name" value="Oxysterol-bd"/>
</dbReference>
<keyword evidence="3" id="KW-0597">Phosphoprotein</keyword>
<dbReference type="GO" id="GO:0005829">
    <property type="term" value="C:cytosol"/>
    <property type="evidence" value="ECO:0007669"/>
    <property type="project" value="TreeGrafter"/>
</dbReference>
<dbReference type="InterPro" id="IPR018494">
    <property type="entry name" value="Oxysterol-bd_CS"/>
</dbReference>
<dbReference type="Pfam" id="PF01237">
    <property type="entry name" value="Oxysterol_BP"/>
    <property type="match status" value="1"/>
</dbReference>
<comment type="similarity">
    <text evidence="1 6">Belongs to the OSBP family.</text>
</comment>
<dbReference type="InterPro" id="IPR011993">
    <property type="entry name" value="PH-like_dom_sf"/>
</dbReference>
<dbReference type="SUPFAM" id="SSF144000">
    <property type="entry name" value="Oxysterol-binding protein-like"/>
    <property type="match status" value="1"/>
</dbReference>
<dbReference type="SUPFAM" id="SSF50729">
    <property type="entry name" value="PH domain-like"/>
    <property type="match status" value="1"/>
</dbReference>
<evidence type="ECO:0000259" key="10">
    <source>
        <dbReference type="PROSITE" id="PS50003"/>
    </source>
</evidence>
<keyword evidence="12" id="KW-1185">Reference proteome</keyword>
<dbReference type="Proteomes" id="UP001177023">
    <property type="component" value="Unassembled WGS sequence"/>
</dbReference>
<dbReference type="AlphaFoldDB" id="A0AA36D4Q4"/>
<feature type="non-terminal residue" evidence="11">
    <location>
        <position position="711"/>
    </location>
</feature>
<accession>A0AA36D4Q4</accession>
<protein>
    <recommendedName>
        <fullName evidence="7">Oxysterol-binding protein</fullName>
    </recommendedName>
</protein>
<keyword evidence="2 7" id="KW-0813">Transport</keyword>
<comment type="caution">
    <text evidence="11">The sequence shown here is derived from an EMBL/GenBank/DDBJ whole genome shotgun (WGS) entry which is preliminary data.</text>
</comment>
<sequence length="711" mass="81431">MDEKHKIVKREDLYKWANYIKGYRKRHFVLDTYGFLSYHKYNDDGVEPCPRGRINLRDANVYLDHGTSGFVVSAPSQSYHLKAGSSTARDEWMEALKLARHNAITAAQKEEDFDAEAAISDSSNGVKESKHPNYKSVHEELQNSCKLLEKQVNQLVPELSNNEVDLKKINNGVNWINLTTMMIMKGAKELNDSATDTVSRLEMQLKRERQRNGRLEEQILTLAHQQNTLENMVKRSSLVGDLDDFYDAEEEFTTSNVRRSSTASRLSDTTTDDSSKRSHNFDQNSPEPCSFNEPELGDSAAVIMPNGNDLEQTSLATIKSRRIKIPERPNYPLNLWSIMKNCIGRELSKIPMPVNFSEPLSMLQRVTEDLEYAYLLDKAVGLDPAEQMCYVAAFAVSSYATTGDRTTKPFNPVLGETFECDRRAEYGWRSITEQVSHHPPAAAHFVEGRGWKLHQEFTMTSRFRGRFLSVIPVGRTHIIFNDTNHHYSLTKVTTTVHNIIVGRLWIDNHGDMEIINHSNDHRCTVKFSPYSYFGKDAQRQVGGLVLDQNKVARFAIGGTWDSSLWKAKLSAGSTKPNPSDKETIWTAHKPIEGCEKMYSFTRFAIELNEPEPGVAPTDSRLRPDQRLMEEGNWDEANKRKIEIEEKQRARRRKQDQEAEKALKDGNVYKEHTPKWFVKVMDPDTNLMCHLSTGEYWECKKKQDWSACPELF</sequence>
<dbReference type="SMART" id="SM00233">
    <property type="entry name" value="PH"/>
    <property type="match status" value="1"/>
</dbReference>
<dbReference type="InterPro" id="IPR001849">
    <property type="entry name" value="PH_domain"/>
</dbReference>
<evidence type="ECO:0000256" key="8">
    <source>
        <dbReference type="SAM" id="Coils"/>
    </source>
</evidence>
<evidence type="ECO:0000256" key="3">
    <source>
        <dbReference type="ARBA" id="ARBA00022553"/>
    </source>
</evidence>
<evidence type="ECO:0000256" key="9">
    <source>
        <dbReference type="SAM" id="MobiDB-lite"/>
    </source>
</evidence>
<dbReference type="PANTHER" id="PTHR10972">
    <property type="entry name" value="OXYSTEROL-BINDING PROTEIN-RELATED"/>
    <property type="match status" value="1"/>
</dbReference>
<organism evidence="11 12">
    <name type="scientific">Mesorhabditis spiculigera</name>
    <dbReference type="NCBI Taxonomy" id="96644"/>
    <lineage>
        <taxon>Eukaryota</taxon>
        <taxon>Metazoa</taxon>
        <taxon>Ecdysozoa</taxon>
        <taxon>Nematoda</taxon>
        <taxon>Chromadorea</taxon>
        <taxon>Rhabditida</taxon>
        <taxon>Rhabditina</taxon>
        <taxon>Rhabditomorpha</taxon>
        <taxon>Rhabditoidea</taxon>
        <taxon>Rhabditidae</taxon>
        <taxon>Mesorhabditinae</taxon>
        <taxon>Mesorhabditis</taxon>
    </lineage>
</organism>
<evidence type="ECO:0000256" key="2">
    <source>
        <dbReference type="ARBA" id="ARBA00022448"/>
    </source>
</evidence>
<dbReference type="PANTHER" id="PTHR10972:SF205">
    <property type="entry name" value="OXYSTEROL-BINDING PROTEIN 1"/>
    <property type="match status" value="1"/>
</dbReference>
<evidence type="ECO:0000256" key="7">
    <source>
        <dbReference type="RuleBase" id="RU003845"/>
    </source>
</evidence>
<keyword evidence="5" id="KW-0446">Lipid-binding</keyword>
<feature type="region of interest" description="Disordered" evidence="9">
    <location>
        <begin position="253"/>
        <end position="295"/>
    </location>
</feature>
<evidence type="ECO:0000256" key="6">
    <source>
        <dbReference type="RuleBase" id="RU003844"/>
    </source>
</evidence>
<dbReference type="GO" id="GO:0120009">
    <property type="term" value="P:intermembrane lipid transfer"/>
    <property type="evidence" value="ECO:0007669"/>
    <property type="project" value="UniProtKB-ARBA"/>
</dbReference>
<dbReference type="Pfam" id="PF00169">
    <property type="entry name" value="PH"/>
    <property type="match status" value="1"/>
</dbReference>
<dbReference type="GO" id="GO:0005886">
    <property type="term" value="C:plasma membrane"/>
    <property type="evidence" value="ECO:0007669"/>
    <property type="project" value="TreeGrafter"/>
</dbReference>
<evidence type="ECO:0000256" key="4">
    <source>
        <dbReference type="ARBA" id="ARBA00023055"/>
    </source>
</evidence>